<keyword evidence="1" id="KW-0378">Hydrolase</keyword>
<dbReference type="Pfam" id="PF00149">
    <property type="entry name" value="Metallophos"/>
    <property type="match status" value="1"/>
</dbReference>
<protein>
    <recommendedName>
        <fullName evidence="1">Serine/threonine-protein phosphatase</fullName>
        <ecNumber evidence="1">3.1.3.16</ecNumber>
    </recommendedName>
</protein>
<evidence type="ECO:0000313" key="4">
    <source>
        <dbReference type="Proteomes" id="UP000031737"/>
    </source>
</evidence>
<name>A0A061IT76_TRYRA</name>
<dbReference type="Gene3D" id="3.60.21.10">
    <property type="match status" value="1"/>
</dbReference>
<dbReference type="SUPFAM" id="SSF56300">
    <property type="entry name" value="Metallo-dependent phosphatases"/>
    <property type="match status" value="1"/>
</dbReference>
<dbReference type="EMBL" id="AUPL01006136">
    <property type="protein sequence ID" value="ESL06193.1"/>
    <property type="molecule type" value="Genomic_DNA"/>
</dbReference>
<dbReference type="SMART" id="SM00156">
    <property type="entry name" value="PP2Ac"/>
    <property type="match status" value="1"/>
</dbReference>
<evidence type="ECO:0000313" key="3">
    <source>
        <dbReference type="EMBL" id="ESL06193.1"/>
    </source>
</evidence>
<comment type="similarity">
    <text evidence="1">Belongs to the PPP phosphatase family.</text>
</comment>
<dbReference type="PROSITE" id="PS00125">
    <property type="entry name" value="SER_THR_PHOSPHATASE"/>
    <property type="match status" value="1"/>
</dbReference>
<dbReference type="PRINTS" id="PR00114">
    <property type="entry name" value="STPHPHTASE"/>
</dbReference>
<dbReference type="InterPro" id="IPR029052">
    <property type="entry name" value="Metallo-depent_PP-like"/>
</dbReference>
<dbReference type="VEuPathDB" id="TriTrypDB:TRSC58_06136"/>
<dbReference type="GO" id="GO:0004722">
    <property type="term" value="F:protein serine/threonine phosphatase activity"/>
    <property type="evidence" value="ECO:0007669"/>
    <property type="project" value="UniProtKB-EC"/>
</dbReference>
<evidence type="ECO:0000256" key="1">
    <source>
        <dbReference type="RuleBase" id="RU004273"/>
    </source>
</evidence>
<dbReference type="InterPro" id="IPR006186">
    <property type="entry name" value="Ser/Thr-sp_prot-phosphatase"/>
</dbReference>
<dbReference type="OrthoDB" id="268868at2759"/>
<evidence type="ECO:0000259" key="2">
    <source>
        <dbReference type="PROSITE" id="PS00125"/>
    </source>
</evidence>
<dbReference type="PANTHER" id="PTHR11668:SF396">
    <property type="entry name" value="SERINE_THREONINE-PROTEIN PHOSPHATASE"/>
    <property type="match status" value="1"/>
</dbReference>
<comment type="catalytic activity">
    <reaction evidence="1">
        <text>O-phospho-L-threonyl-[protein] + H2O = L-threonyl-[protein] + phosphate</text>
        <dbReference type="Rhea" id="RHEA:47004"/>
        <dbReference type="Rhea" id="RHEA-COMP:11060"/>
        <dbReference type="Rhea" id="RHEA-COMP:11605"/>
        <dbReference type="ChEBI" id="CHEBI:15377"/>
        <dbReference type="ChEBI" id="CHEBI:30013"/>
        <dbReference type="ChEBI" id="CHEBI:43474"/>
        <dbReference type="ChEBI" id="CHEBI:61977"/>
        <dbReference type="EC" id="3.1.3.16"/>
    </reaction>
</comment>
<dbReference type="GO" id="GO:0005634">
    <property type="term" value="C:nucleus"/>
    <property type="evidence" value="ECO:0007669"/>
    <property type="project" value="TreeGrafter"/>
</dbReference>
<keyword evidence="4" id="KW-1185">Reference proteome</keyword>
<dbReference type="EC" id="3.1.3.16" evidence="1"/>
<accession>A0A061IT76</accession>
<gene>
    <name evidence="3" type="ORF">TRSC58_06136</name>
</gene>
<dbReference type="InterPro" id="IPR004843">
    <property type="entry name" value="Calcineurin-like_PHP"/>
</dbReference>
<sequence length="400" mass="45295">MRRTLQQTQLDQAHELANCSLSTLPTETISLYEENDVLYRLLELLPEKYMSTSPHEQRIPEALILCIIREAYTIITSEPVVVQIESPVCICGDLHGQYYDLVNIFSRRPPLGGKVLGLANHTGPTLRHKRNRGCGEDASALHHGELKATDGPYDRYLFLGDYVDRGSRSIEVVVTLLALKIIEPSQITLLRGNHEDEQIMLLYGFFDECKRRYGVRLFRIFTDLFRVLPVAAVVNGTIFCMHGGLSPELKYVKEVPDARPCNVPHSGIICDLLWADPEAELPPNVDWAPSTRRISSVFSARALDKFLKENDLDMVCRAHQVVEEGFQFFPSNTKRHLLTIFSATNYCNEFGNRGGVLCVDKDGVCSILILEPPNFHQQRIIMMKREALPNTQQSPWDIDG</sequence>
<reference evidence="3 4" key="1">
    <citation type="submission" date="2013-07" db="EMBL/GenBank/DDBJ databases">
        <authorList>
            <person name="Stoco P.H."/>
            <person name="Wagner G."/>
            <person name="Gerber A."/>
            <person name="Zaha A."/>
            <person name="Thompson C."/>
            <person name="Bartholomeu D.C."/>
            <person name="Luckemeyer D.D."/>
            <person name="Bahia D."/>
            <person name="Loreto E."/>
            <person name="Prestes E.B."/>
            <person name="Lima F.M."/>
            <person name="Rodrigues-Luiz G."/>
            <person name="Vallejo G.A."/>
            <person name="Filho J.F."/>
            <person name="Monteiro K.M."/>
            <person name="Tyler K.M."/>
            <person name="de Almeida L.G."/>
            <person name="Ortiz M.F."/>
            <person name="Siervo M.A."/>
            <person name="de Moraes M.H."/>
            <person name="Cunha O.L."/>
            <person name="Mendonca-Neto R."/>
            <person name="Silva R."/>
            <person name="Teixeira S.M."/>
            <person name="Murta S.M."/>
            <person name="Sincero T.C."/>
            <person name="Mendes T.A."/>
            <person name="Urmenyi T.P."/>
            <person name="Silva V.G."/>
            <person name="da Rocha W.D."/>
            <person name="Andersson B."/>
            <person name="Romanha A.J."/>
            <person name="Steindel M."/>
            <person name="de Vasconcelos A.T."/>
            <person name="Grisard E.C."/>
        </authorList>
    </citation>
    <scope>NUCLEOTIDE SEQUENCE [LARGE SCALE GENOMIC DNA]</scope>
    <source>
        <strain evidence="3 4">SC58</strain>
    </source>
</reference>
<comment type="caution">
    <text evidence="3">The sequence shown here is derived from an EMBL/GenBank/DDBJ whole genome shotgun (WGS) entry which is preliminary data.</text>
</comment>
<dbReference type="Proteomes" id="UP000031737">
    <property type="component" value="Unassembled WGS sequence"/>
</dbReference>
<dbReference type="InterPro" id="IPR050341">
    <property type="entry name" value="PP1_catalytic_subunit"/>
</dbReference>
<dbReference type="AlphaFoldDB" id="A0A061IT76"/>
<feature type="domain" description="Serine/threonine specific protein phosphatases" evidence="2">
    <location>
        <begin position="190"/>
        <end position="195"/>
    </location>
</feature>
<proteinExistence type="inferred from homology"/>
<organism evidence="3 4">
    <name type="scientific">Trypanosoma rangeli SC58</name>
    <dbReference type="NCBI Taxonomy" id="429131"/>
    <lineage>
        <taxon>Eukaryota</taxon>
        <taxon>Discoba</taxon>
        <taxon>Euglenozoa</taxon>
        <taxon>Kinetoplastea</taxon>
        <taxon>Metakinetoplastina</taxon>
        <taxon>Trypanosomatida</taxon>
        <taxon>Trypanosomatidae</taxon>
        <taxon>Trypanosoma</taxon>
        <taxon>Herpetosoma</taxon>
    </lineage>
</organism>
<dbReference type="GO" id="GO:0005737">
    <property type="term" value="C:cytoplasm"/>
    <property type="evidence" value="ECO:0007669"/>
    <property type="project" value="TreeGrafter"/>
</dbReference>
<dbReference type="PANTHER" id="PTHR11668">
    <property type="entry name" value="SERINE/THREONINE PROTEIN PHOSPHATASE"/>
    <property type="match status" value="1"/>
</dbReference>